<name>A0A6G1C1S6_9ORYZ</name>
<dbReference type="EMBL" id="SPHZ02000011">
    <property type="protein sequence ID" value="KAF0893917.1"/>
    <property type="molecule type" value="Genomic_DNA"/>
</dbReference>
<organism evidence="2 3">
    <name type="scientific">Oryza meyeriana var. granulata</name>
    <dbReference type="NCBI Taxonomy" id="110450"/>
    <lineage>
        <taxon>Eukaryota</taxon>
        <taxon>Viridiplantae</taxon>
        <taxon>Streptophyta</taxon>
        <taxon>Embryophyta</taxon>
        <taxon>Tracheophyta</taxon>
        <taxon>Spermatophyta</taxon>
        <taxon>Magnoliopsida</taxon>
        <taxon>Liliopsida</taxon>
        <taxon>Poales</taxon>
        <taxon>Poaceae</taxon>
        <taxon>BOP clade</taxon>
        <taxon>Oryzoideae</taxon>
        <taxon>Oryzeae</taxon>
        <taxon>Oryzinae</taxon>
        <taxon>Oryza</taxon>
        <taxon>Oryza meyeriana</taxon>
    </lineage>
</organism>
<dbReference type="AlphaFoldDB" id="A0A6G1C1S6"/>
<accession>A0A6G1C1S6</accession>
<dbReference type="Proteomes" id="UP000479710">
    <property type="component" value="Unassembled WGS sequence"/>
</dbReference>
<reference evidence="2 3" key="1">
    <citation type="submission" date="2019-11" db="EMBL/GenBank/DDBJ databases">
        <title>Whole genome sequence of Oryza granulata.</title>
        <authorList>
            <person name="Li W."/>
        </authorList>
    </citation>
    <scope>NUCLEOTIDE SEQUENCE [LARGE SCALE GENOMIC DNA]</scope>
    <source>
        <strain evidence="3">cv. Menghai</strain>
        <tissue evidence="2">Leaf</tissue>
    </source>
</reference>
<feature type="region of interest" description="Disordered" evidence="1">
    <location>
        <begin position="28"/>
        <end position="67"/>
    </location>
</feature>
<evidence type="ECO:0000313" key="3">
    <source>
        <dbReference type="Proteomes" id="UP000479710"/>
    </source>
</evidence>
<feature type="compositionally biased region" description="Low complexity" evidence="1">
    <location>
        <begin position="48"/>
        <end position="66"/>
    </location>
</feature>
<keyword evidence="3" id="KW-1185">Reference proteome</keyword>
<sequence length="139" mass="14491">MVKPLLPHLPLSHIVALLCRPYHLTPASSRPPEAINSTTEAPSPFSPPRLSLPNSLTPPSSRTPSTAVDPLLRSLASTASFAVAQGVLVTVCMKPKAAAPPPSLRAQGAPLLKPCRQTFSAPVVVAILLGETLVPRPSS</sequence>
<evidence type="ECO:0000313" key="2">
    <source>
        <dbReference type="EMBL" id="KAF0893917.1"/>
    </source>
</evidence>
<gene>
    <name evidence="2" type="ORF">E2562_031448</name>
</gene>
<protein>
    <submittedName>
        <fullName evidence="2">Uncharacterized protein</fullName>
    </submittedName>
</protein>
<comment type="caution">
    <text evidence="2">The sequence shown here is derived from an EMBL/GenBank/DDBJ whole genome shotgun (WGS) entry which is preliminary data.</text>
</comment>
<proteinExistence type="predicted"/>
<evidence type="ECO:0000256" key="1">
    <source>
        <dbReference type="SAM" id="MobiDB-lite"/>
    </source>
</evidence>